<gene>
    <name evidence="1" type="ORF">TCNE_LOCUS10933</name>
</gene>
<protein>
    <submittedName>
        <fullName evidence="3">Ig-like domain-containing protein</fullName>
    </submittedName>
</protein>
<reference evidence="1 2" key="2">
    <citation type="submission" date="2018-11" db="EMBL/GenBank/DDBJ databases">
        <authorList>
            <consortium name="Pathogen Informatics"/>
        </authorList>
    </citation>
    <scope>NUCLEOTIDE SEQUENCE [LARGE SCALE GENOMIC DNA]</scope>
</reference>
<proteinExistence type="predicted"/>
<evidence type="ECO:0000313" key="1">
    <source>
        <dbReference type="EMBL" id="VDM42254.1"/>
    </source>
</evidence>
<dbReference type="AlphaFoldDB" id="A0A183UR13"/>
<accession>A0A183UR13</accession>
<evidence type="ECO:0000313" key="2">
    <source>
        <dbReference type="Proteomes" id="UP000050794"/>
    </source>
</evidence>
<evidence type="ECO:0000313" key="3">
    <source>
        <dbReference type="WBParaSite" id="TCNE_0001093301-mRNA-1"/>
    </source>
</evidence>
<dbReference type="EMBL" id="UYWY01020669">
    <property type="protein sequence ID" value="VDM42254.1"/>
    <property type="molecule type" value="Genomic_DNA"/>
</dbReference>
<dbReference type="WBParaSite" id="TCNE_0001093301-mRNA-1">
    <property type="protein sequence ID" value="TCNE_0001093301-mRNA-1"/>
    <property type="gene ID" value="TCNE_0001093301"/>
</dbReference>
<dbReference type="Proteomes" id="UP000050794">
    <property type="component" value="Unassembled WGS sequence"/>
</dbReference>
<sequence length="151" mass="15340">MVERAVAPEGLVFRVQAPPAPGPTGLMILSGPPGPPRVGWFRAGEGGGRGPLTGGEPEVSKLAGPLMRVTFFATGAGSHPICTITMEPISLSTAGMNSFQGPPRGGWFHTGKEGGRGPLSGGEPEVSKLAGPLMRVTACSLDPSPFGATDH</sequence>
<keyword evidence="2" id="KW-1185">Reference proteome</keyword>
<name>A0A183UR13_TOXCA</name>
<reference evidence="3" key="1">
    <citation type="submission" date="2016-06" db="UniProtKB">
        <authorList>
            <consortium name="WormBaseParasite"/>
        </authorList>
    </citation>
    <scope>IDENTIFICATION</scope>
</reference>
<organism evidence="2 3">
    <name type="scientific">Toxocara canis</name>
    <name type="common">Canine roundworm</name>
    <dbReference type="NCBI Taxonomy" id="6265"/>
    <lineage>
        <taxon>Eukaryota</taxon>
        <taxon>Metazoa</taxon>
        <taxon>Ecdysozoa</taxon>
        <taxon>Nematoda</taxon>
        <taxon>Chromadorea</taxon>
        <taxon>Rhabditida</taxon>
        <taxon>Spirurina</taxon>
        <taxon>Ascaridomorpha</taxon>
        <taxon>Ascaridoidea</taxon>
        <taxon>Toxocaridae</taxon>
        <taxon>Toxocara</taxon>
    </lineage>
</organism>